<evidence type="ECO:0000313" key="2">
    <source>
        <dbReference type="EMBL" id="KAH0931986.1"/>
    </source>
</evidence>
<evidence type="ECO:0000313" key="3">
    <source>
        <dbReference type="Proteomes" id="UP000824890"/>
    </source>
</evidence>
<sequence>MLYFLGKNSDESVYRPVMIAYLIRPGDKMVIGCISSADCKMFMEKVIRIVESEQVGKNSTEGDEAAGLLENISVEDKKSVEKAKEDDKGESSGKEEKEEQKKNKDEHLVVDITNYLVTWH</sequence>
<name>A0ABQ8DU47_BRANA</name>
<dbReference type="Proteomes" id="UP000824890">
    <property type="component" value="Unassembled WGS sequence"/>
</dbReference>
<reference evidence="2 3" key="1">
    <citation type="submission" date="2021-05" db="EMBL/GenBank/DDBJ databases">
        <title>Genome Assembly of Synthetic Allotetraploid Brassica napus Reveals Homoeologous Exchanges between Subgenomes.</title>
        <authorList>
            <person name="Davis J.T."/>
        </authorList>
    </citation>
    <scope>NUCLEOTIDE SEQUENCE [LARGE SCALE GENOMIC DNA]</scope>
    <source>
        <strain evidence="3">cv. Da-Ae</strain>
        <tissue evidence="2">Seedling</tissue>
    </source>
</reference>
<protein>
    <submittedName>
        <fullName evidence="2">Uncharacterized protein</fullName>
    </submittedName>
</protein>
<dbReference type="EMBL" id="JAGKQM010000003">
    <property type="protein sequence ID" value="KAH0931986.1"/>
    <property type="molecule type" value="Genomic_DNA"/>
</dbReference>
<gene>
    <name evidence="2" type="ORF">HID58_009103</name>
</gene>
<proteinExistence type="predicted"/>
<accession>A0ABQ8DU47</accession>
<keyword evidence="3" id="KW-1185">Reference proteome</keyword>
<organism evidence="2 3">
    <name type="scientific">Brassica napus</name>
    <name type="common">Rape</name>
    <dbReference type="NCBI Taxonomy" id="3708"/>
    <lineage>
        <taxon>Eukaryota</taxon>
        <taxon>Viridiplantae</taxon>
        <taxon>Streptophyta</taxon>
        <taxon>Embryophyta</taxon>
        <taxon>Tracheophyta</taxon>
        <taxon>Spermatophyta</taxon>
        <taxon>Magnoliopsida</taxon>
        <taxon>eudicotyledons</taxon>
        <taxon>Gunneridae</taxon>
        <taxon>Pentapetalae</taxon>
        <taxon>rosids</taxon>
        <taxon>malvids</taxon>
        <taxon>Brassicales</taxon>
        <taxon>Brassicaceae</taxon>
        <taxon>Brassiceae</taxon>
        <taxon>Brassica</taxon>
    </lineage>
</organism>
<comment type="caution">
    <text evidence="2">The sequence shown here is derived from an EMBL/GenBank/DDBJ whole genome shotgun (WGS) entry which is preliminary data.</text>
</comment>
<evidence type="ECO:0000256" key="1">
    <source>
        <dbReference type="SAM" id="MobiDB-lite"/>
    </source>
</evidence>
<feature type="region of interest" description="Disordered" evidence="1">
    <location>
        <begin position="77"/>
        <end position="105"/>
    </location>
</feature>